<evidence type="ECO:0000256" key="1">
    <source>
        <dbReference type="SAM" id="MobiDB-lite"/>
    </source>
</evidence>
<dbReference type="Proteomes" id="UP000799766">
    <property type="component" value="Unassembled WGS sequence"/>
</dbReference>
<feature type="region of interest" description="Disordered" evidence="1">
    <location>
        <begin position="110"/>
        <end position="186"/>
    </location>
</feature>
<reference evidence="2" key="1">
    <citation type="journal article" date="2020" name="Stud. Mycol.">
        <title>101 Dothideomycetes genomes: a test case for predicting lifestyles and emergence of pathogens.</title>
        <authorList>
            <person name="Haridas S."/>
            <person name="Albert R."/>
            <person name="Binder M."/>
            <person name="Bloem J."/>
            <person name="Labutti K."/>
            <person name="Salamov A."/>
            <person name="Andreopoulos B."/>
            <person name="Baker S."/>
            <person name="Barry K."/>
            <person name="Bills G."/>
            <person name="Bluhm B."/>
            <person name="Cannon C."/>
            <person name="Castanera R."/>
            <person name="Culley D."/>
            <person name="Daum C."/>
            <person name="Ezra D."/>
            <person name="Gonzalez J."/>
            <person name="Henrissat B."/>
            <person name="Kuo A."/>
            <person name="Liang C."/>
            <person name="Lipzen A."/>
            <person name="Lutzoni F."/>
            <person name="Magnuson J."/>
            <person name="Mondo S."/>
            <person name="Nolan M."/>
            <person name="Ohm R."/>
            <person name="Pangilinan J."/>
            <person name="Park H.-J."/>
            <person name="Ramirez L."/>
            <person name="Alfaro M."/>
            <person name="Sun H."/>
            <person name="Tritt A."/>
            <person name="Yoshinaga Y."/>
            <person name="Zwiers L.-H."/>
            <person name="Turgeon B."/>
            <person name="Goodwin S."/>
            <person name="Spatafora J."/>
            <person name="Crous P."/>
            <person name="Grigoriev I."/>
        </authorList>
    </citation>
    <scope>NUCLEOTIDE SEQUENCE</scope>
    <source>
        <strain evidence="2">ATCC 16933</strain>
    </source>
</reference>
<sequence length="186" mass="21305">MHQRTSAITSPLLASRESIRVPREKPKIWVPWAKIPHTTRLVHESPRLIHSLPLLWVLDRPRQKEAHSIPIYQARAKIPHVSRLVHESPRWTRSAPRPWISGATTRMLRHKADPRLSESSPPPPPPNAPKRTTLSREGERPVRRAKGADARRLGTDRLRNARSCQARRESRRSARVANLGTRSSHV</sequence>
<evidence type="ECO:0000313" key="3">
    <source>
        <dbReference type="Proteomes" id="UP000799766"/>
    </source>
</evidence>
<protein>
    <submittedName>
        <fullName evidence="2">Uncharacterized protein</fullName>
    </submittedName>
</protein>
<organism evidence="2 3">
    <name type="scientific">Lineolata rhizophorae</name>
    <dbReference type="NCBI Taxonomy" id="578093"/>
    <lineage>
        <taxon>Eukaryota</taxon>
        <taxon>Fungi</taxon>
        <taxon>Dikarya</taxon>
        <taxon>Ascomycota</taxon>
        <taxon>Pezizomycotina</taxon>
        <taxon>Dothideomycetes</taxon>
        <taxon>Dothideomycetes incertae sedis</taxon>
        <taxon>Lineolatales</taxon>
        <taxon>Lineolataceae</taxon>
        <taxon>Lineolata</taxon>
    </lineage>
</organism>
<feature type="compositionally biased region" description="Basic and acidic residues" evidence="1">
    <location>
        <begin position="134"/>
        <end position="159"/>
    </location>
</feature>
<gene>
    <name evidence="2" type="ORF">BDY21DRAFT_357277</name>
</gene>
<proteinExistence type="predicted"/>
<dbReference type="EMBL" id="MU001700">
    <property type="protein sequence ID" value="KAF2453101.1"/>
    <property type="molecule type" value="Genomic_DNA"/>
</dbReference>
<name>A0A6A6NN13_9PEZI</name>
<dbReference type="AlphaFoldDB" id="A0A6A6NN13"/>
<evidence type="ECO:0000313" key="2">
    <source>
        <dbReference type="EMBL" id="KAF2453101.1"/>
    </source>
</evidence>
<keyword evidence="3" id="KW-1185">Reference proteome</keyword>
<accession>A0A6A6NN13</accession>